<dbReference type="PANTHER" id="PTHR10615:SF161">
    <property type="entry name" value="HISTONE ACETYLTRANSFERASE KAT7"/>
    <property type="match status" value="1"/>
</dbReference>
<feature type="active site" description="Proton donor/acceptor" evidence="7">
    <location>
        <position position="233"/>
    </location>
</feature>
<dbReference type="RefSeq" id="XP_024330644.1">
    <property type="nucleotide sequence ID" value="XM_024475476.1"/>
</dbReference>
<evidence type="ECO:0000313" key="11">
    <source>
        <dbReference type="Proteomes" id="UP000034350"/>
    </source>
</evidence>
<evidence type="ECO:0000256" key="1">
    <source>
        <dbReference type="ARBA" id="ARBA00010107"/>
    </source>
</evidence>
<dbReference type="GeneID" id="36320421"/>
<dbReference type="CDD" id="cd04301">
    <property type="entry name" value="NAT_SF"/>
    <property type="match status" value="1"/>
</dbReference>
<keyword evidence="11" id="KW-1185">Reference proteome</keyword>
<keyword evidence="6" id="KW-0007">Acetylation</keyword>
<keyword evidence="3 10" id="KW-0808">Transferase</keyword>
<dbReference type="Pfam" id="PF01853">
    <property type="entry name" value="MOZ_SAS"/>
    <property type="match status" value="1"/>
</dbReference>
<gene>
    <name evidence="10" type="ORF">AAJ76_4000037119</name>
</gene>
<dbReference type="EMBL" id="JPQZ01000040">
    <property type="protein sequence ID" value="KKO74902.1"/>
    <property type="molecule type" value="Genomic_DNA"/>
</dbReference>
<dbReference type="GO" id="GO:0006357">
    <property type="term" value="P:regulation of transcription by RNA polymerase II"/>
    <property type="evidence" value="ECO:0007669"/>
    <property type="project" value="TreeGrafter"/>
</dbReference>
<keyword evidence="4" id="KW-0479">Metal-binding</keyword>
<evidence type="ECO:0000256" key="6">
    <source>
        <dbReference type="ARBA" id="ARBA00022990"/>
    </source>
</evidence>
<dbReference type="VEuPathDB" id="MicrosporidiaDB:AAJ76_4000037119"/>
<dbReference type="InterPro" id="IPR002717">
    <property type="entry name" value="HAT_MYST-type"/>
</dbReference>
<accession>A0A0F9YQS7</accession>
<dbReference type="OMA" id="LDNKSMY"/>
<dbReference type="GO" id="GO:0005634">
    <property type="term" value="C:nucleus"/>
    <property type="evidence" value="ECO:0007669"/>
    <property type="project" value="UniProtKB-SubCell"/>
</dbReference>
<dbReference type="GO" id="GO:0000785">
    <property type="term" value="C:chromatin"/>
    <property type="evidence" value="ECO:0007669"/>
    <property type="project" value="TreeGrafter"/>
</dbReference>
<evidence type="ECO:0000256" key="7">
    <source>
        <dbReference type="PIRSR" id="PIRSR602717-51"/>
    </source>
</evidence>
<comment type="caution">
    <text evidence="10">The sequence shown here is derived from an EMBL/GenBank/DDBJ whole genome shotgun (WGS) entry which is preliminary data.</text>
</comment>
<dbReference type="InterPro" id="IPR036388">
    <property type="entry name" value="WH-like_DNA-bd_sf"/>
</dbReference>
<dbReference type="PANTHER" id="PTHR10615">
    <property type="entry name" value="HISTONE ACETYLTRANSFERASE"/>
    <property type="match status" value="1"/>
</dbReference>
<sequence>MENKKEENIRKKEENLKDTIINNTNIPNPEIVTTKDDLFLHSCSEIENFFANITENNTKRRHIGCEYNVNSDTKISVCTIGTRKFSLKTSQYNLKKTDSIYFCNDCLFSYSENISYERHKLKCDKEVPGRFLIYKENNLHIYKIFGYSNISYCQNLCILGKCFISHKTLFWDIDNYNFYVLYDEDNFIGFFSEEVLNKENNLSCIVILPDCQKKGYGTLLVDLSYFLKKGTCERPLSSEGEVLYNKYWKAKVYNFLERNNGKEYSINDISQRLNMTPDDVSNTLKLLNCNTDDSFISLKGWKASKIRLIKKEYILQ</sequence>
<comment type="similarity">
    <text evidence="1 8">Belongs to the MYST (SAS/MOZ) family.</text>
</comment>
<feature type="domain" description="MYST-type HAT" evidence="9">
    <location>
        <begin position="53"/>
        <end position="303"/>
    </location>
</feature>
<name>A0A0F9YQS7_9MICR</name>
<reference evidence="10 11" key="1">
    <citation type="journal article" date="2015" name="Environ. Microbiol.">
        <title>Genome analyses suggest the presence of polyploidy and recent human-driven expansions in eight global populations of the honeybee pathogen Nosema ceranae.</title>
        <authorList>
            <person name="Pelin A."/>
            <person name="Selman M."/>
            <person name="Aris-Brosou S."/>
            <person name="Farinelli L."/>
            <person name="Corradi N."/>
        </authorList>
    </citation>
    <scope>NUCLEOTIDE SEQUENCE [LARGE SCALE GENOMIC DNA]</scope>
    <source>
        <strain evidence="10 11">PA08 1199</strain>
    </source>
</reference>
<keyword evidence="5" id="KW-0862">Zinc</keyword>
<protein>
    <recommendedName>
        <fullName evidence="2 8">Histone acetyltransferase</fullName>
        <ecNumber evidence="2 8">2.3.1.48</ecNumber>
    </recommendedName>
</protein>
<organism evidence="10 11">
    <name type="scientific">Vairimorpha ceranae</name>
    <dbReference type="NCBI Taxonomy" id="40302"/>
    <lineage>
        <taxon>Eukaryota</taxon>
        <taxon>Fungi</taxon>
        <taxon>Fungi incertae sedis</taxon>
        <taxon>Microsporidia</taxon>
        <taxon>Nosematidae</taxon>
        <taxon>Vairimorpha</taxon>
    </lineage>
</organism>
<keyword evidence="8" id="KW-0539">Nucleus</keyword>
<dbReference type="VEuPathDB" id="MicrosporidiaDB:G9O61_00g001050"/>
<dbReference type="GO" id="GO:0008270">
    <property type="term" value="F:zinc ion binding"/>
    <property type="evidence" value="ECO:0007669"/>
    <property type="project" value="UniProtKB-KW"/>
</dbReference>
<dbReference type="VEuPathDB" id="MicrosporidiaDB:NCER_100561"/>
<dbReference type="GO" id="GO:0003712">
    <property type="term" value="F:transcription coregulator activity"/>
    <property type="evidence" value="ECO:0007669"/>
    <property type="project" value="TreeGrafter"/>
</dbReference>
<dbReference type="Proteomes" id="UP000034350">
    <property type="component" value="Unassembled WGS sequence"/>
</dbReference>
<comment type="catalytic activity">
    <reaction evidence="8">
        <text>L-lysyl-[protein] + acetyl-CoA = N(6)-acetyl-L-lysyl-[protein] + CoA + H(+)</text>
        <dbReference type="Rhea" id="RHEA:45948"/>
        <dbReference type="Rhea" id="RHEA-COMP:9752"/>
        <dbReference type="Rhea" id="RHEA-COMP:10731"/>
        <dbReference type="ChEBI" id="CHEBI:15378"/>
        <dbReference type="ChEBI" id="CHEBI:29969"/>
        <dbReference type="ChEBI" id="CHEBI:57287"/>
        <dbReference type="ChEBI" id="CHEBI:57288"/>
        <dbReference type="ChEBI" id="CHEBI:61930"/>
        <dbReference type="EC" id="2.3.1.48"/>
    </reaction>
</comment>
<dbReference type="AlphaFoldDB" id="A0A0F9YQS7"/>
<dbReference type="GO" id="GO:0004402">
    <property type="term" value="F:histone acetyltransferase activity"/>
    <property type="evidence" value="ECO:0007669"/>
    <property type="project" value="InterPro"/>
</dbReference>
<evidence type="ECO:0000256" key="3">
    <source>
        <dbReference type="ARBA" id="ARBA00022679"/>
    </source>
</evidence>
<evidence type="ECO:0000256" key="2">
    <source>
        <dbReference type="ARBA" id="ARBA00013184"/>
    </source>
</evidence>
<dbReference type="InterPro" id="IPR050603">
    <property type="entry name" value="MYST_HAT"/>
</dbReference>
<comment type="subcellular location">
    <subcellularLocation>
        <location evidence="8">Nucleus</location>
    </subcellularLocation>
</comment>
<dbReference type="GO" id="GO:0003682">
    <property type="term" value="F:chromatin binding"/>
    <property type="evidence" value="ECO:0007669"/>
    <property type="project" value="TreeGrafter"/>
</dbReference>
<dbReference type="OrthoDB" id="787137at2759"/>
<evidence type="ECO:0000256" key="5">
    <source>
        <dbReference type="ARBA" id="ARBA00022833"/>
    </source>
</evidence>
<evidence type="ECO:0000259" key="9">
    <source>
        <dbReference type="PROSITE" id="PS51726"/>
    </source>
</evidence>
<evidence type="ECO:0000313" key="10">
    <source>
        <dbReference type="EMBL" id="KKO74902.1"/>
    </source>
</evidence>
<keyword evidence="4" id="KW-0863">Zinc-finger</keyword>
<dbReference type="SUPFAM" id="SSF55729">
    <property type="entry name" value="Acyl-CoA N-acyltransferases (Nat)"/>
    <property type="match status" value="1"/>
</dbReference>
<evidence type="ECO:0000256" key="8">
    <source>
        <dbReference type="RuleBase" id="RU361211"/>
    </source>
</evidence>
<dbReference type="InterPro" id="IPR016181">
    <property type="entry name" value="Acyl_CoA_acyltransferase"/>
</dbReference>
<dbReference type="EC" id="2.3.1.48" evidence="2 8"/>
<dbReference type="Gene3D" id="3.40.630.30">
    <property type="match status" value="1"/>
</dbReference>
<dbReference type="PROSITE" id="PS51726">
    <property type="entry name" value="MYST_HAT"/>
    <property type="match status" value="1"/>
</dbReference>
<proteinExistence type="inferred from homology"/>
<evidence type="ECO:0000256" key="4">
    <source>
        <dbReference type="ARBA" id="ARBA00022771"/>
    </source>
</evidence>
<dbReference type="Gene3D" id="1.10.10.10">
    <property type="entry name" value="Winged helix-like DNA-binding domain superfamily/Winged helix DNA-binding domain"/>
    <property type="match status" value="1"/>
</dbReference>